<protein>
    <submittedName>
        <fullName evidence="2">Uncharacterized protein</fullName>
    </submittedName>
</protein>
<accession>A0A565C6J1</accession>
<keyword evidence="3" id="KW-1185">Reference proteome</keyword>
<feature type="compositionally biased region" description="Basic and acidic residues" evidence="1">
    <location>
        <begin position="107"/>
        <end position="118"/>
    </location>
</feature>
<evidence type="ECO:0000313" key="3">
    <source>
        <dbReference type="Proteomes" id="UP000489600"/>
    </source>
</evidence>
<dbReference type="AlphaFoldDB" id="A0A565C6J1"/>
<name>A0A565C6J1_9BRAS</name>
<organism evidence="2 3">
    <name type="scientific">Arabis nemorensis</name>
    <dbReference type="NCBI Taxonomy" id="586526"/>
    <lineage>
        <taxon>Eukaryota</taxon>
        <taxon>Viridiplantae</taxon>
        <taxon>Streptophyta</taxon>
        <taxon>Embryophyta</taxon>
        <taxon>Tracheophyta</taxon>
        <taxon>Spermatophyta</taxon>
        <taxon>Magnoliopsida</taxon>
        <taxon>eudicotyledons</taxon>
        <taxon>Gunneridae</taxon>
        <taxon>Pentapetalae</taxon>
        <taxon>rosids</taxon>
        <taxon>malvids</taxon>
        <taxon>Brassicales</taxon>
        <taxon>Brassicaceae</taxon>
        <taxon>Arabideae</taxon>
        <taxon>Arabis</taxon>
    </lineage>
</organism>
<feature type="region of interest" description="Disordered" evidence="1">
    <location>
        <begin position="101"/>
        <end position="169"/>
    </location>
</feature>
<proteinExistence type="predicted"/>
<sequence>MWLHRRCLPLAHLANSQVVGFIFCSFDGETQSPPRFQPVSAGASLTEKAITVTLERGHGSPPPLCYDHLSRFVLTVTEPPSLSTDLTPALSATRSCGVELPPPPRDLTFRRCKLDRSGRGTRSSNLRRRSEQNPPRSPVGFLAHDRGCHRTRRAPISVPPHEIRSNARA</sequence>
<comment type="caution">
    <text evidence="2">The sequence shown here is derived from an EMBL/GenBank/DDBJ whole genome shotgun (WGS) entry which is preliminary data.</text>
</comment>
<evidence type="ECO:0000256" key="1">
    <source>
        <dbReference type="SAM" id="MobiDB-lite"/>
    </source>
</evidence>
<reference evidence="2" key="1">
    <citation type="submission" date="2019-07" db="EMBL/GenBank/DDBJ databases">
        <authorList>
            <person name="Dittberner H."/>
        </authorList>
    </citation>
    <scope>NUCLEOTIDE SEQUENCE [LARGE SCALE GENOMIC DNA]</scope>
</reference>
<gene>
    <name evidence="2" type="ORF">ANE_LOCUS19715</name>
</gene>
<dbReference type="EMBL" id="CABITT030000006">
    <property type="protein sequence ID" value="VVB09271.1"/>
    <property type="molecule type" value="Genomic_DNA"/>
</dbReference>
<evidence type="ECO:0000313" key="2">
    <source>
        <dbReference type="EMBL" id="VVB09271.1"/>
    </source>
</evidence>
<dbReference type="Proteomes" id="UP000489600">
    <property type="component" value="Unassembled WGS sequence"/>
</dbReference>